<organism evidence="4 5">
    <name type="scientific">Sparus aurata</name>
    <name type="common">Gilthead sea bream</name>
    <dbReference type="NCBI Taxonomy" id="8175"/>
    <lineage>
        <taxon>Eukaryota</taxon>
        <taxon>Metazoa</taxon>
        <taxon>Chordata</taxon>
        <taxon>Craniata</taxon>
        <taxon>Vertebrata</taxon>
        <taxon>Euteleostomi</taxon>
        <taxon>Actinopterygii</taxon>
        <taxon>Neopterygii</taxon>
        <taxon>Teleostei</taxon>
        <taxon>Neoteleostei</taxon>
        <taxon>Acanthomorphata</taxon>
        <taxon>Eupercaria</taxon>
        <taxon>Spariformes</taxon>
        <taxon>Sparidae</taxon>
        <taxon>Sparus</taxon>
    </lineage>
</organism>
<feature type="repeat" description="ANK" evidence="3">
    <location>
        <begin position="9"/>
        <end position="41"/>
    </location>
</feature>
<dbReference type="Ensembl" id="ENSSAUT00010070396.1">
    <property type="protein sequence ID" value="ENSSAUP00010067248.1"/>
    <property type="gene ID" value="ENSSAUG00010026742.1"/>
</dbReference>
<keyword evidence="5" id="KW-1185">Reference proteome</keyword>
<keyword evidence="2 3" id="KW-0040">ANK repeat</keyword>
<dbReference type="Gene3D" id="1.25.40.20">
    <property type="entry name" value="Ankyrin repeat-containing domain"/>
    <property type="match status" value="2"/>
</dbReference>
<dbReference type="Pfam" id="PF12796">
    <property type="entry name" value="Ank_2"/>
    <property type="match status" value="1"/>
</dbReference>
<dbReference type="InterPro" id="IPR036770">
    <property type="entry name" value="Ankyrin_rpt-contain_sf"/>
</dbReference>
<evidence type="ECO:0000256" key="3">
    <source>
        <dbReference type="PROSITE-ProRule" id="PRU00023"/>
    </source>
</evidence>
<evidence type="ECO:0000313" key="4">
    <source>
        <dbReference type="Ensembl" id="ENSSAUP00010067248.1"/>
    </source>
</evidence>
<accession>A0A671YWJ5</accession>
<keyword evidence="1" id="KW-0677">Repeat</keyword>
<name>A0A671YWJ5_SPAAU</name>
<dbReference type="PROSITE" id="PS50088">
    <property type="entry name" value="ANK_REPEAT"/>
    <property type="match status" value="2"/>
</dbReference>
<dbReference type="SUPFAM" id="SSF48403">
    <property type="entry name" value="Ankyrin repeat"/>
    <property type="match status" value="1"/>
</dbReference>
<dbReference type="PANTHER" id="PTHR24171">
    <property type="entry name" value="ANKYRIN REPEAT DOMAIN-CONTAINING PROTEIN 39-RELATED"/>
    <property type="match status" value="1"/>
</dbReference>
<feature type="repeat" description="ANK" evidence="3">
    <location>
        <begin position="71"/>
        <end position="104"/>
    </location>
</feature>
<proteinExistence type="predicted"/>
<dbReference type="GeneTree" id="ENSGT00650000094787"/>
<dbReference type="InParanoid" id="A0A671YWJ5"/>
<dbReference type="AlphaFoldDB" id="A0A671YWJ5"/>
<evidence type="ECO:0000256" key="1">
    <source>
        <dbReference type="ARBA" id="ARBA00022737"/>
    </source>
</evidence>
<evidence type="ECO:0000256" key="2">
    <source>
        <dbReference type="ARBA" id="ARBA00023043"/>
    </source>
</evidence>
<sequence>TLMPLKCNDYITPLTAAVVTHNWDIFTFLLRQGANPNNVSEQGFTPLHCVSMDIFTFLLQQGANPNNASALGLTPLHYVSLHKAPLDFAEILLEAKANPNVLDGYSRAKQLIAQAVQEQDAGRPGRL</sequence>
<reference evidence="4" key="2">
    <citation type="submission" date="2025-08" db="UniProtKB">
        <authorList>
            <consortium name="Ensembl"/>
        </authorList>
    </citation>
    <scope>IDENTIFICATION</scope>
</reference>
<dbReference type="InterPro" id="IPR002110">
    <property type="entry name" value="Ankyrin_rpt"/>
</dbReference>
<reference evidence="4" key="1">
    <citation type="submission" date="2021-04" db="EMBL/GenBank/DDBJ databases">
        <authorList>
            <consortium name="Wellcome Sanger Institute Data Sharing"/>
        </authorList>
    </citation>
    <scope>NUCLEOTIDE SEQUENCE [LARGE SCALE GENOMIC DNA]</scope>
</reference>
<reference evidence="4" key="3">
    <citation type="submission" date="2025-09" db="UniProtKB">
        <authorList>
            <consortium name="Ensembl"/>
        </authorList>
    </citation>
    <scope>IDENTIFICATION</scope>
</reference>
<dbReference type="Proteomes" id="UP000472265">
    <property type="component" value="Chromosome 10"/>
</dbReference>
<evidence type="ECO:0000313" key="5">
    <source>
        <dbReference type="Proteomes" id="UP000472265"/>
    </source>
</evidence>
<dbReference type="SMART" id="SM00248">
    <property type="entry name" value="ANK"/>
    <property type="match status" value="3"/>
</dbReference>
<protein>
    <submittedName>
        <fullName evidence="4">Uncharacterized protein</fullName>
    </submittedName>
</protein>